<comment type="caution">
    <text evidence="4">The sequence shown here is derived from an EMBL/GenBank/DDBJ whole genome shotgun (WGS) entry which is preliminary data.</text>
</comment>
<dbReference type="PANTHER" id="PTHR43540:SF6">
    <property type="entry name" value="ISOCHORISMATASE-LIKE DOMAIN-CONTAINING PROTEIN"/>
    <property type="match status" value="1"/>
</dbReference>
<feature type="domain" description="Isochorismatase-like" evidence="3">
    <location>
        <begin position="3"/>
        <end position="139"/>
    </location>
</feature>
<evidence type="ECO:0000313" key="4">
    <source>
        <dbReference type="EMBL" id="GGE59024.1"/>
    </source>
</evidence>
<sequence length="177" mass="20006">MQALLVIDVQEALMKLGDFQADVWKIESVIKHFKATGKPVIFIKHVEDDKESLFYKKSRDVEVYAPLLPYADDIIEKRTPSAFFETDLDDVLRILDVDHVVVTGFNAEYCCLFTAISAFDRGYKVTFLEDAIGTVNNADSYEMPGLNICGFAGSVLHWSRTTEVVNYGEYVGKYALK</sequence>
<accession>A0A917EN98</accession>
<dbReference type="PANTHER" id="PTHR43540">
    <property type="entry name" value="PEROXYUREIDOACRYLATE/UREIDOACRYLATE AMIDOHYDROLASE-RELATED"/>
    <property type="match status" value="1"/>
</dbReference>
<dbReference type="Pfam" id="PF00857">
    <property type="entry name" value="Isochorismatase"/>
    <property type="match status" value="1"/>
</dbReference>
<dbReference type="Gene3D" id="3.40.50.850">
    <property type="entry name" value="Isochorismatase-like"/>
    <property type="match status" value="1"/>
</dbReference>
<name>A0A917EN98_9BACI</name>
<dbReference type="InterPro" id="IPR036380">
    <property type="entry name" value="Isochorismatase-like_sf"/>
</dbReference>
<dbReference type="Proteomes" id="UP000605259">
    <property type="component" value="Unassembled WGS sequence"/>
</dbReference>
<keyword evidence="2" id="KW-0378">Hydrolase</keyword>
<comment type="similarity">
    <text evidence="1">Belongs to the isochorismatase family.</text>
</comment>
<keyword evidence="5" id="KW-1185">Reference proteome</keyword>
<organism evidence="4 5">
    <name type="scientific">Priestia taiwanensis</name>
    <dbReference type="NCBI Taxonomy" id="1347902"/>
    <lineage>
        <taxon>Bacteria</taxon>
        <taxon>Bacillati</taxon>
        <taxon>Bacillota</taxon>
        <taxon>Bacilli</taxon>
        <taxon>Bacillales</taxon>
        <taxon>Bacillaceae</taxon>
        <taxon>Priestia</taxon>
    </lineage>
</organism>
<evidence type="ECO:0000313" key="5">
    <source>
        <dbReference type="Proteomes" id="UP000605259"/>
    </source>
</evidence>
<dbReference type="InterPro" id="IPR000868">
    <property type="entry name" value="Isochorismatase-like_dom"/>
</dbReference>
<dbReference type="RefSeq" id="WP_188387014.1">
    <property type="nucleotide sequence ID" value="NZ_BMFK01000001.1"/>
</dbReference>
<dbReference type="EMBL" id="BMFK01000001">
    <property type="protein sequence ID" value="GGE59024.1"/>
    <property type="molecule type" value="Genomic_DNA"/>
</dbReference>
<proteinExistence type="inferred from homology"/>
<reference evidence="4" key="1">
    <citation type="journal article" date="2014" name="Int. J. Syst. Evol. Microbiol.">
        <title>Complete genome sequence of Corynebacterium casei LMG S-19264T (=DSM 44701T), isolated from a smear-ripened cheese.</title>
        <authorList>
            <consortium name="US DOE Joint Genome Institute (JGI-PGF)"/>
            <person name="Walter F."/>
            <person name="Albersmeier A."/>
            <person name="Kalinowski J."/>
            <person name="Ruckert C."/>
        </authorList>
    </citation>
    <scope>NUCLEOTIDE SEQUENCE</scope>
    <source>
        <strain evidence="4">CGMCC 1.12698</strain>
    </source>
</reference>
<dbReference type="GO" id="GO:0016787">
    <property type="term" value="F:hydrolase activity"/>
    <property type="evidence" value="ECO:0007669"/>
    <property type="project" value="UniProtKB-KW"/>
</dbReference>
<dbReference type="SUPFAM" id="SSF52499">
    <property type="entry name" value="Isochorismatase-like hydrolases"/>
    <property type="match status" value="1"/>
</dbReference>
<evidence type="ECO:0000256" key="2">
    <source>
        <dbReference type="ARBA" id="ARBA00022801"/>
    </source>
</evidence>
<protein>
    <submittedName>
        <fullName evidence="4">Amidase</fullName>
    </submittedName>
</protein>
<evidence type="ECO:0000259" key="3">
    <source>
        <dbReference type="Pfam" id="PF00857"/>
    </source>
</evidence>
<evidence type="ECO:0000256" key="1">
    <source>
        <dbReference type="ARBA" id="ARBA00006336"/>
    </source>
</evidence>
<dbReference type="AlphaFoldDB" id="A0A917EN98"/>
<reference evidence="4" key="2">
    <citation type="submission" date="2020-09" db="EMBL/GenBank/DDBJ databases">
        <authorList>
            <person name="Sun Q."/>
            <person name="Zhou Y."/>
        </authorList>
    </citation>
    <scope>NUCLEOTIDE SEQUENCE</scope>
    <source>
        <strain evidence="4">CGMCC 1.12698</strain>
    </source>
</reference>
<gene>
    <name evidence="4" type="ORF">GCM10007140_06710</name>
</gene>
<dbReference type="InterPro" id="IPR050272">
    <property type="entry name" value="Isochorismatase-like_hydrls"/>
</dbReference>